<keyword evidence="2 8" id="KW-0808">Transferase</keyword>
<dbReference type="RefSeq" id="WP_012869724.1">
    <property type="nucleotide sequence ID" value="NC_013522.1"/>
</dbReference>
<dbReference type="NCBIfam" id="TIGR00556">
    <property type="entry name" value="pantethn_trn"/>
    <property type="match status" value="1"/>
</dbReference>
<dbReference type="GO" id="GO:0008897">
    <property type="term" value="F:holo-[acyl-carrier-protein] synthase activity"/>
    <property type="evidence" value="ECO:0007669"/>
    <property type="project" value="UniProtKB-UniRule"/>
</dbReference>
<keyword evidence="11" id="KW-1185">Reference proteome</keyword>
<evidence type="ECO:0000256" key="4">
    <source>
        <dbReference type="ARBA" id="ARBA00022832"/>
    </source>
</evidence>
<dbReference type="EMBL" id="CP001818">
    <property type="protein sequence ID" value="ACZ19209.1"/>
    <property type="molecule type" value="Genomic_DNA"/>
</dbReference>
<dbReference type="Gene3D" id="3.90.470.20">
    <property type="entry name" value="4'-phosphopantetheinyl transferase domain"/>
    <property type="match status" value="1"/>
</dbReference>
<reference evidence="10 11" key="1">
    <citation type="journal article" date="2009" name="Stand. Genomic Sci.">
        <title>Complete genome sequence of Thermanaerovibrio acidaminovorans type strain (Su883).</title>
        <authorList>
            <person name="Chovatia M."/>
            <person name="Sikorski J."/>
            <person name="Schroder M."/>
            <person name="Lapidus A."/>
            <person name="Nolan M."/>
            <person name="Tice H."/>
            <person name="Glavina Del Rio T."/>
            <person name="Copeland A."/>
            <person name="Cheng J.F."/>
            <person name="Lucas S."/>
            <person name="Chen F."/>
            <person name="Bruce D."/>
            <person name="Goodwin L."/>
            <person name="Pitluck S."/>
            <person name="Ivanova N."/>
            <person name="Mavromatis K."/>
            <person name="Ovchinnikova G."/>
            <person name="Pati A."/>
            <person name="Chen A."/>
            <person name="Palaniappan K."/>
            <person name="Land M."/>
            <person name="Hauser L."/>
            <person name="Chang Y.J."/>
            <person name="Jeffries C.D."/>
            <person name="Chain P."/>
            <person name="Saunders E."/>
            <person name="Detter J.C."/>
            <person name="Brettin T."/>
            <person name="Rohde M."/>
            <person name="Goker M."/>
            <person name="Spring S."/>
            <person name="Bristow J."/>
            <person name="Markowitz V."/>
            <person name="Hugenholtz P."/>
            <person name="Kyrpides N.C."/>
            <person name="Klenk H.P."/>
            <person name="Eisen J.A."/>
        </authorList>
    </citation>
    <scope>NUCLEOTIDE SEQUENCE [LARGE SCALE GENOMIC DNA]</scope>
    <source>
        <strain evidence="11">ATCC 49978 / DSM 6589 / Su883</strain>
    </source>
</reference>
<dbReference type="GO" id="GO:0006633">
    <property type="term" value="P:fatty acid biosynthetic process"/>
    <property type="evidence" value="ECO:0007669"/>
    <property type="project" value="UniProtKB-UniRule"/>
</dbReference>
<dbReference type="SUPFAM" id="SSF56214">
    <property type="entry name" value="4'-phosphopantetheinyl transferase"/>
    <property type="match status" value="1"/>
</dbReference>
<keyword evidence="6 8" id="KW-0443">Lipid metabolism</keyword>
<comment type="cofactor">
    <cofactor evidence="8">
        <name>Mg(2+)</name>
        <dbReference type="ChEBI" id="CHEBI:18420"/>
    </cofactor>
</comment>
<keyword evidence="3 8" id="KW-0479">Metal-binding</keyword>
<comment type="subcellular location">
    <subcellularLocation>
        <location evidence="8">Cytoplasm</location>
    </subcellularLocation>
</comment>
<organism evidence="10 11">
    <name type="scientific">Thermanaerovibrio acidaminovorans (strain ATCC 49978 / DSM 6589 / Su883)</name>
    <name type="common">Selenomonas acidaminovorans</name>
    <dbReference type="NCBI Taxonomy" id="525903"/>
    <lineage>
        <taxon>Bacteria</taxon>
        <taxon>Thermotogati</taxon>
        <taxon>Synergistota</taxon>
        <taxon>Synergistia</taxon>
        <taxon>Synergistales</taxon>
        <taxon>Synergistaceae</taxon>
        <taxon>Thermanaerovibrio</taxon>
    </lineage>
</organism>
<accession>D1BAA6</accession>
<dbReference type="InterPro" id="IPR037143">
    <property type="entry name" value="4-PPantetheinyl_Trfase_dom_sf"/>
</dbReference>
<dbReference type="InterPro" id="IPR002582">
    <property type="entry name" value="ACPS"/>
</dbReference>
<evidence type="ECO:0000256" key="2">
    <source>
        <dbReference type="ARBA" id="ARBA00022679"/>
    </source>
</evidence>
<comment type="similarity">
    <text evidence="8">Belongs to the P-Pant transferase superfamily. AcpS family.</text>
</comment>
<evidence type="ECO:0000259" key="9">
    <source>
        <dbReference type="Pfam" id="PF01648"/>
    </source>
</evidence>
<dbReference type="InterPro" id="IPR004568">
    <property type="entry name" value="Ppantetheine-prot_Trfase_dom"/>
</dbReference>
<dbReference type="GO" id="GO:0005737">
    <property type="term" value="C:cytoplasm"/>
    <property type="evidence" value="ECO:0007669"/>
    <property type="project" value="UniProtKB-SubCell"/>
</dbReference>
<dbReference type="OrthoDB" id="517356at2"/>
<keyword evidence="7 8" id="KW-0275">Fatty acid biosynthesis</keyword>
<dbReference type="KEGG" id="tai:Taci_0977"/>
<keyword evidence="5 8" id="KW-0460">Magnesium</keyword>
<sequence>MIIGVGVDMCSIARMRGKIGVPGFLERVFVEEELEYAMGRHDPAQSLAASFAAREAVAKAFGIGLARMGFKGAWVRRTSSGPVVCLDDKMVKYGEGIGLRSVHLSITHEGGMALAFVVLEGDG</sequence>
<dbReference type="EnsemblBacteria" id="ACZ19209">
    <property type="protein sequence ID" value="ACZ19209"/>
    <property type="gene ID" value="Taci_0977"/>
</dbReference>
<dbReference type="Proteomes" id="UP000002030">
    <property type="component" value="Chromosome"/>
</dbReference>
<evidence type="ECO:0000313" key="10">
    <source>
        <dbReference type="EMBL" id="ACZ19209.1"/>
    </source>
</evidence>
<evidence type="ECO:0000256" key="7">
    <source>
        <dbReference type="ARBA" id="ARBA00023160"/>
    </source>
</evidence>
<evidence type="ECO:0000256" key="6">
    <source>
        <dbReference type="ARBA" id="ARBA00023098"/>
    </source>
</evidence>
<dbReference type="STRING" id="525903.Taci_0977"/>
<name>D1BAA6_THEAS</name>
<feature type="domain" description="4'-phosphopantetheinyl transferase" evidence="9">
    <location>
        <begin position="4"/>
        <end position="82"/>
    </location>
</feature>
<comment type="function">
    <text evidence="8">Transfers the 4'-phosphopantetheine moiety from coenzyme A to a Ser of acyl-carrier-protein.</text>
</comment>
<dbReference type="HAMAP" id="MF_00101">
    <property type="entry name" value="AcpS"/>
    <property type="match status" value="1"/>
</dbReference>
<dbReference type="InterPro" id="IPR008278">
    <property type="entry name" value="4-PPantetheinyl_Trfase_dom"/>
</dbReference>
<keyword evidence="8" id="KW-0963">Cytoplasm</keyword>
<protein>
    <recommendedName>
        <fullName evidence="8">Holo-[acyl-carrier-protein] synthase</fullName>
        <shortName evidence="8">Holo-ACP synthase</shortName>
        <ecNumber evidence="8">2.7.8.7</ecNumber>
    </recommendedName>
    <alternativeName>
        <fullName evidence="8">4'-phosphopantetheinyl transferase AcpS</fullName>
    </alternativeName>
</protein>
<comment type="catalytic activity">
    <reaction evidence="8">
        <text>apo-[ACP] + CoA = holo-[ACP] + adenosine 3',5'-bisphosphate + H(+)</text>
        <dbReference type="Rhea" id="RHEA:12068"/>
        <dbReference type="Rhea" id="RHEA-COMP:9685"/>
        <dbReference type="Rhea" id="RHEA-COMP:9690"/>
        <dbReference type="ChEBI" id="CHEBI:15378"/>
        <dbReference type="ChEBI" id="CHEBI:29999"/>
        <dbReference type="ChEBI" id="CHEBI:57287"/>
        <dbReference type="ChEBI" id="CHEBI:58343"/>
        <dbReference type="ChEBI" id="CHEBI:64479"/>
        <dbReference type="EC" id="2.7.8.7"/>
    </reaction>
</comment>
<dbReference type="NCBIfam" id="TIGR00516">
    <property type="entry name" value="acpS"/>
    <property type="match status" value="1"/>
</dbReference>
<dbReference type="AlphaFoldDB" id="D1BAA6"/>
<dbReference type="HOGENOM" id="CLU_089696_0_2_0"/>
<dbReference type="EC" id="2.7.8.7" evidence="8"/>
<proteinExistence type="inferred from homology"/>
<evidence type="ECO:0000256" key="8">
    <source>
        <dbReference type="HAMAP-Rule" id="MF_00101"/>
    </source>
</evidence>
<gene>
    <name evidence="8" type="primary">acpS</name>
    <name evidence="10" type="ordered locus">Taci_0977</name>
</gene>
<evidence type="ECO:0000256" key="3">
    <source>
        <dbReference type="ARBA" id="ARBA00022723"/>
    </source>
</evidence>
<keyword evidence="1 8" id="KW-0444">Lipid biosynthesis</keyword>
<evidence type="ECO:0000256" key="1">
    <source>
        <dbReference type="ARBA" id="ARBA00022516"/>
    </source>
</evidence>
<feature type="binding site" evidence="8">
    <location>
        <position position="8"/>
    </location>
    <ligand>
        <name>Mg(2+)</name>
        <dbReference type="ChEBI" id="CHEBI:18420"/>
    </ligand>
</feature>
<evidence type="ECO:0000313" key="11">
    <source>
        <dbReference type="Proteomes" id="UP000002030"/>
    </source>
</evidence>
<keyword evidence="4 8" id="KW-0276">Fatty acid metabolism</keyword>
<feature type="binding site" evidence="8">
    <location>
        <position position="55"/>
    </location>
    <ligand>
        <name>Mg(2+)</name>
        <dbReference type="ChEBI" id="CHEBI:18420"/>
    </ligand>
</feature>
<dbReference type="eggNOG" id="COG0736">
    <property type="taxonomic scope" value="Bacteria"/>
</dbReference>
<dbReference type="Pfam" id="PF01648">
    <property type="entry name" value="ACPS"/>
    <property type="match status" value="1"/>
</dbReference>
<evidence type="ECO:0000256" key="5">
    <source>
        <dbReference type="ARBA" id="ARBA00022842"/>
    </source>
</evidence>
<dbReference type="GO" id="GO:0000287">
    <property type="term" value="F:magnesium ion binding"/>
    <property type="evidence" value="ECO:0007669"/>
    <property type="project" value="UniProtKB-UniRule"/>
</dbReference>